<gene>
    <name evidence="2" type="ORF">O0S10_09175</name>
</gene>
<dbReference type="CDD" id="cd04301">
    <property type="entry name" value="NAT_SF"/>
    <property type="match status" value="1"/>
</dbReference>
<dbReference type="Proteomes" id="UP001141422">
    <property type="component" value="Unassembled WGS sequence"/>
</dbReference>
<evidence type="ECO:0000313" key="3">
    <source>
        <dbReference type="Proteomes" id="UP001141422"/>
    </source>
</evidence>
<dbReference type="InterPro" id="IPR052742">
    <property type="entry name" value="Mito_N-acetyltransferase"/>
</dbReference>
<evidence type="ECO:0000313" key="2">
    <source>
        <dbReference type="EMBL" id="MCZ0861388.1"/>
    </source>
</evidence>
<evidence type="ECO:0000259" key="1">
    <source>
        <dbReference type="PROSITE" id="PS51186"/>
    </source>
</evidence>
<dbReference type="Pfam" id="PF00583">
    <property type="entry name" value="Acetyltransf_1"/>
    <property type="match status" value="1"/>
</dbReference>
<comment type="caution">
    <text evidence="2">The sequence shown here is derived from an EMBL/GenBank/DDBJ whole genome shotgun (WGS) entry which is preliminary data.</text>
</comment>
<dbReference type="PANTHER" id="PTHR43138">
    <property type="entry name" value="ACETYLTRANSFERASE, GNAT FAMILY"/>
    <property type="match status" value="1"/>
</dbReference>
<dbReference type="Gene3D" id="3.40.630.30">
    <property type="match status" value="1"/>
</dbReference>
<accession>A0ABT4II17</accession>
<dbReference type="SUPFAM" id="SSF55729">
    <property type="entry name" value="Acyl-CoA N-acyltransferases (Nat)"/>
    <property type="match status" value="1"/>
</dbReference>
<dbReference type="PANTHER" id="PTHR43138:SF1">
    <property type="entry name" value="N-ACETYLTRANSFERASE ACA1"/>
    <property type="match status" value="1"/>
</dbReference>
<organism evidence="2 3">
    <name type="scientific">Methanocorpusculum petauri</name>
    <dbReference type="NCBI Taxonomy" id="3002863"/>
    <lineage>
        <taxon>Archaea</taxon>
        <taxon>Methanobacteriati</taxon>
        <taxon>Methanobacteriota</taxon>
        <taxon>Stenosarchaea group</taxon>
        <taxon>Methanomicrobia</taxon>
        <taxon>Methanomicrobiales</taxon>
        <taxon>Methanocorpusculaceae</taxon>
        <taxon>Methanocorpusculum</taxon>
    </lineage>
</organism>
<dbReference type="PROSITE" id="PS51186">
    <property type="entry name" value="GNAT"/>
    <property type="match status" value="1"/>
</dbReference>
<dbReference type="RefSeq" id="WP_268925576.1">
    <property type="nucleotide sequence ID" value="NZ_JAPTGB010000022.1"/>
</dbReference>
<feature type="domain" description="N-acetyltransferase" evidence="1">
    <location>
        <begin position="3"/>
        <end position="153"/>
    </location>
</feature>
<proteinExistence type="predicted"/>
<sequence>MNITIRPYEPADLYSVMTVWNSIIAEGDAFLEETPLSPEEMGTFLDQFRGVFCAKIGSEVAGIYLLRKLNPGKGSHIAEVIYAVKFSFRNLGVGKKMCEHSVKTARDLGFAAIVCNRIPALNPAAMNFLTKCGFVPAGEIPRGYRSVKTVTVDPEPVPAADQKKGILGKIFDKKSEPQGPVEKAIVEYFSLYSYLKEV</sequence>
<dbReference type="InterPro" id="IPR000182">
    <property type="entry name" value="GNAT_dom"/>
</dbReference>
<reference evidence="2" key="1">
    <citation type="submission" date="2022-12" db="EMBL/GenBank/DDBJ databases">
        <title>Isolation and characterisation of novel Methanocorpusculum spp. from native Australian herbivores indicates the genus is ancestrally host-associated.</title>
        <authorList>
            <person name="Volmer J.G."/>
            <person name="Soo R.M."/>
            <person name="Evans P.N."/>
            <person name="Hoedt E.C."/>
            <person name="Astorga Alsina A.L."/>
            <person name="Woodcroft B.J."/>
            <person name="Tyson G.W."/>
            <person name="Hugenholtz P."/>
            <person name="Morrison M."/>
        </authorList>
    </citation>
    <scope>NUCLEOTIDE SEQUENCE</scope>
    <source>
        <strain evidence="2">MG</strain>
    </source>
</reference>
<protein>
    <submittedName>
        <fullName evidence="2">GNAT family N-acetyltransferase</fullName>
    </submittedName>
</protein>
<dbReference type="EMBL" id="JAPTGB010000022">
    <property type="protein sequence ID" value="MCZ0861388.1"/>
    <property type="molecule type" value="Genomic_DNA"/>
</dbReference>
<name>A0ABT4II17_9EURY</name>
<dbReference type="InterPro" id="IPR016181">
    <property type="entry name" value="Acyl_CoA_acyltransferase"/>
</dbReference>
<keyword evidence="3" id="KW-1185">Reference proteome</keyword>